<keyword evidence="2" id="KW-0472">Membrane</keyword>
<keyword evidence="2" id="KW-0812">Transmembrane</keyword>
<feature type="transmembrane region" description="Helical" evidence="2">
    <location>
        <begin position="135"/>
        <end position="158"/>
    </location>
</feature>
<gene>
    <name evidence="3" type="ORF">AE0388_3364</name>
</gene>
<evidence type="ECO:0000313" key="3">
    <source>
        <dbReference type="EMBL" id="KHS51292.1"/>
    </source>
</evidence>
<dbReference type="OrthoDB" id="4803806at2"/>
<comment type="caution">
    <text evidence="3">The sequence shown here is derived from an EMBL/GenBank/DDBJ whole genome shotgun (WGS) entry which is preliminary data.</text>
</comment>
<evidence type="ECO:0000313" key="4">
    <source>
        <dbReference type="Proteomes" id="UP000031488"/>
    </source>
</evidence>
<feature type="compositionally biased region" description="Low complexity" evidence="1">
    <location>
        <begin position="247"/>
        <end position="280"/>
    </location>
</feature>
<reference evidence="3 4" key="1">
    <citation type="submission" date="2014-11" db="EMBL/GenBank/DDBJ databases">
        <title>Draft Genome Sequence of Brevibacterium linens AE038-8.</title>
        <authorList>
            <person name="Maizel D."/>
            <person name="Utturkar S.M."/>
            <person name="Brown S.D."/>
            <person name="Ferrero M."/>
            <person name="Rosen B.P."/>
        </authorList>
    </citation>
    <scope>NUCLEOTIDE SEQUENCE [LARGE SCALE GENOMIC DNA]</scope>
    <source>
        <strain evidence="3 4">AE038-8</strain>
    </source>
</reference>
<feature type="region of interest" description="Disordered" evidence="1">
    <location>
        <begin position="1"/>
        <end position="21"/>
    </location>
</feature>
<keyword evidence="4" id="KW-1185">Reference proteome</keyword>
<accession>A0A0B8ZXX2</accession>
<feature type="transmembrane region" description="Helical" evidence="2">
    <location>
        <begin position="35"/>
        <end position="56"/>
    </location>
</feature>
<feature type="region of interest" description="Disordered" evidence="1">
    <location>
        <begin position="233"/>
        <end position="288"/>
    </location>
</feature>
<keyword evidence="2" id="KW-1133">Transmembrane helix</keyword>
<proteinExistence type="predicted"/>
<dbReference type="Proteomes" id="UP000031488">
    <property type="component" value="Unassembled WGS sequence"/>
</dbReference>
<feature type="transmembrane region" description="Helical" evidence="2">
    <location>
        <begin position="202"/>
        <end position="224"/>
    </location>
</feature>
<feature type="compositionally biased region" description="Gly residues" evidence="1">
    <location>
        <begin position="323"/>
        <end position="332"/>
    </location>
</feature>
<evidence type="ECO:0000256" key="2">
    <source>
        <dbReference type="SAM" id="Phobius"/>
    </source>
</evidence>
<name>A0A0B8ZXX2_BRELN</name>
<feature type="transmembrane region" description="Helical" evidence="2">
    <location>
        <begin position="170"/>
        <end position="190"/>
    </location>
</feature>
<dbReference type="AlphaFoldDB" id="A0A0B8ZXX2"/>
<feature type="transmembrane region" description="Helical" evidence="2">
    <location>
        <begin position="62"/>
        <end position="86"/>
    </location>
</feature>
<dbReference type="RefSeq" id="WP_152609699.1">
    <property type="nucleotide sequence ID" value="NZ_JTJZ01000022.1"/>
</dbReference>
<feature type="region of interest" description="Disordered" evidence="1">
    <location>
        <begin position="306"/>
        <end position="332"/>
    </location>
</feature>
<protein>
    <submittedName>
        <fullName evidence="3">Uncharacterized protein</fullName>
    </submittedName>
</protein>
<sequence>MPHSSSSTRSGLTTPATESVPRKQSQFVRDLRRTIAIIIVVAFGLAAAGGIIVLLGDIESEATFQVIGTTAVTGICSVAAFCGATLIGRRVQWFGSVTILLAFVTLLLSVVLLWGDPFSWGDHAPGSTGMTLGDIFYQVLSSFALVTAVASISSLILLLTSRTWLVRIGLPITLGLLALGTCLVLVTIWVESAWGLEWLTRINGIVWILAALGVVIVPLTSLLLRAGTKPTGAVETVETPEKQTRPSNSHPLSASAQSSSAQPRSAQSSTQSPSPHQSPALSQSTLDRIDAAARAEGITADELIDRLLTAEPRNPSADEGSFRLGGGGRGRR</sequence>
<evidence type="ECO:0000256" key="1">
    <source>
        <dbReference type="SAM" id="MobiDB-lite"/>
    </source>
</evidence>
<organism evidence="3 4">
    <name type="scientific">Brevibacterium linens</name>
    <dbReference type="NCBI Taxonomy" id="1703"/>
    <lineage>
        <taxon>Bacteria</taxon>
        <taxon>Bacillati</taxon>
        <taxon>Actinomycetota</taxon>
        <taxon>Actinomycetes</taxon>
        <taxon>Micrococcales</taxon>
        <taxon>Brevibacteriaceae</taxon>
        <taxon>Brevibacterium</taxon>
    </lineage>
</organism>
<feature type="transmembrane region" description="Helical" evidence="2">
    <location>
        <begin position="93"/>
        <end position="115"/>
    </location>
</feature>
<dbReference type="EMBL" id="JTJZ01000022">
    <property type="protein sequence ID" value="KHS51292.1"/>
    <property type="molecule type" value="Genomic_DNA"/>
</dbReference>